<dbReference type="Proteomes" id="UP000515788">
    <property type="component" value="Chromosome 6"/>
</dbReference>
<evidence type="ECO:0000313" key="4">
    <source>
        <dbReference type="Proteomes" id="UP000515788"/>
    </source>
</evidence>
<gene>
    <name evidence="3" type="ORF">HG536_0F03920</name>
</gene>
<dbReference type="GO" id="GO:0005886">
    <property type="term" value="C:plasma membrane"/>
    <property type="evidence" value="ECO:0007669"/>
    <property type="project" value="TreeGrafter"/>
</dbReference>
<sequence length="755" mass="82525">MGFSKLVPYHSSSGGKSHSKLRDLTHSHKERPLELSIDIESPPCVLYGSATESSGALLSGLLTLDIKDPYDSEPHSELVSPVSSRDGKHKGALGSSLSSTLSHLSLSSPNMSPVGSLANLKIMSGYTKVCITSVTLTLVQKVQIHKPFLPDGQSFHSCMNCKTKTTNMKTWEIQTSAQDMPVGRHSFPFSYLIPGSVPAKSFLGLNSGTRIRYELIAVVTYKDPKRGLNSQSKQQLLQLAMPISVTRSIPRGPDKNSLRVFPPTELTATAVLPSVVYPKSTFPLEMKLNGISSSDRRWRMRKLAWRIEEISRVRCNACDIHKHELKQLEKCVIEKESNKKPSSAIKKYDAGPQVRLTVGPTQDPASQALRRNSSLGGPQAGNEGPQDEDRDEEGPNNDFIHPNDDALRQQVLQQQQRAREQQVQEELKNDIQIYTEETRTVARGEMKSGWKTDFDNNGQVDVITDIDCTALTSGVTNPITHVSTAKPFVEPVKQDTNVSCDIQDPTLGINVSHVLAVEIVVAEETLQYANGQPIRKSSTSVSSSKPNLNDPDQRLAELSPMFANRNNVKARPVETDSLTPTKSGSSTKSTHSGKGNGGNSTGSRIISVPTGAARVLRMQFRLNVTERSGLGISWDEEVPPIYQDVGLLSPPSYENTISKSSTSQSLPSMCDLPSPSETRGDPLLAQSIAPPPIAHHHNSSSSLRALSSVQSPQLESVISIQGNNPFNDHLLTPHATRDIPLQNISERLDSDRITQ</sequence>
<feature type="compositionally biased region" description="Acidic residues" evidence="1">
    <location>
        <begin position="385"/>
        <end position="395"/>
    </location>
</feature>
<dbReference type="GO" id="GO:0070086">
    <property type="term" value="P:ubiquitin-dependent endocytosis"/>
    <property type="evidence" value="ECO:0007669"/>
    <property type="project" value="TreeGrafter"/>
</dbReference>
<name>A0A7G3ZKN1_9SACH</name>
<dbReference type="InterPro" id="IPR050357">
    <property type="entry name" value="Arrestin_domain-protein"/>
</dbReference>
<feature type="region of interest" description="Disordered" evidence="1">
    <location>
        <begin position="653"/>
        <end position="707"/>
    </location>
</feature>
<dbReference type="GO" id="GO:0031625">
    <property type="term" value="F:ubiquitin protein ligase binding"/>
    <property type="evidence" value="ECO:0007669"/>
    <property type="project" value="TreeGrafter"/>
</dbReference>
<accession>A0A7G3ZKN1</accession>
<feature type="region of interest" description="Disordered" evidence="1">
    <location>
        <begin position="339"/>
        <end position="403"/>
    </location>
</feature>
<dbReference type="InterPro" id="IPR024391">
    <property type="entry name" value="LDB19_N"/>
</dbReference>
<dbReference type="GeneID" id="59327282"/>
<dbReference type="AlphaFoldDB" id="A0A7G3ZKN1"/>
<dbReference type="GO" id="GO:0030674">
    <property type="term" value="F:protein-macromolecule adaptor activity"/>
    <property type="evidence" value="ECO:0007669"/>
    <property type="project" value="TreeGrafter"/>
</dbReference>
<dbReference type="Pfam" id="PF13002">
    <property type="entry name" value="LDB19"/>
    <property type="match status" value="1"/>
</dbReference>
<protein>
    <recommendedName>
        <fullName evidence="2">LDB19 N-terminal domain-containing protein</fullName>
    </recommendedName>
</protein>
<dbReference type="PANTHER" id="PTHR11188">
    <property type="entry name" value="ARRESTIN DOMAIN CONTAINING PROTEIN"/>
    <property type="match status" value="1"/>
</dbReference>
<feature type="domain" description="LDB19 N-terminal" evidence="2">
    <location>
        <begin position="134"/>
        <end position="325"/>
    </location>
</feature>
<proteinExistence type="predicted"/>
<dbReference type="PANTHER" id="PTHR11188:SF76">
    <property type="entry name" value="PROTEIN LDB19"/>
    <property type="match status" value="1"/>
</dbReference>
<dbReference type="RefSeq" id="XP_037140741.1">
    <property type="nucleotide sequence ID" value="XM_037284845.1"/>
</dbReference>
<reference evidence="3 4" key="1">
    <citation type="submission" date="2020-06" db="EMBL/GenBank/DDBJ databases">
        <title>The yeast mating-type switching endonuclease HO is a domesticated member of an unorthodox homing genetic element family.</title>
        <authorList>
            <person name="Coughlan A.Y."/>
            <person name="Lombardi L."/>
            <person name="Braun-Galleani S."/>
            <person name="Martos A.R."/>
            <person name="Galeote V."/>
            <person name="Bigey F."/>
            <person name="Dequin S."/>
            <person name="Byrne K.P."/>
            <person name="Wolfe K.H."/>
        </authorList>
    </citation>
    <scope>NUCLEOTIDE SEQUENCE [LARGE SCALE GENOMIC DNA]</scope>
    <source>
        <strain evidence="3 4">CBS764</strain>
    </source>
</reference>
<dbReference type="GO" id="GO:0005829">
    <property type="term" value="C:cytosol"/>
    <property type="evidence" value="ECO:0007669"/>
    <property type="project" value="TreeGrafter"/>
</dbReference>
<keyword evidence="4" id="KW-1185">Reference proteome</keyword>
<dbReference type="EMBL" id="CP059251">
    <property type="protein sequence ID" value="QLL34067.1"/>
    <property type="molecule type" value="Genomic_DNA"/>
</dbReference>
<evidence type="ECO:0000313" key="3">
    <source>
        <dbReference type="EMBL" id="QLL34067.1"/>
    </source>
</evidence>
<dbReference type="KEGG" id="tgb:HG536_0F03920"/>
<feature type="region of interest" description="Disordered" evidence="1">
    <location>
        <begin position="1"/>
        <end position="23"/>
    </location>
</feature>
<feature type="region of interest" description="Disordered" evidence="1">
    <location>
        <begin position="73"/>
        <end position="94"/>
    </location>
</feature>
<feature type="region of interest" description="Disordered" evidence="1">
    <location>
        <begin position="532"/>
        <end position="606"/>
    </location>
</feature>
<organism evidence="3 4">
    <name type="scientific">Torulaspora globosa</name>
    <dbReference type="NCBI Taxonomy" id="48254"/>
    <lineage>
        <taxon>Eukaryota</taxon>
        <taxon>Fungi</taxon>
        <taxon>Dikarya</taxon>
        <taxon>Ascomycota</taxon>
        <taxon>Saccharomycotina</taxon>
        <taxon>Saccharomycetes</taxon>
        <taxon>Saccharomycetales</taxon>
        <taxon>Saccharomycetaceae</taxon>
        <taxon>Torulaspora</taxon>
    </lineage>
</organism>
<dbReference type="OrthoDB" id="3832628at2759"/>
<feature type="compositionally biased region" description="Polar residues" evidence="1">
    <location>
        <begin position="359"/>
        <end position="376"/>
    </location>
</feature>
<feature type="compositionally biased region" description="Polar residues" evidence="1">
    <location>
        <begin position="653"/>
        <end position="667"/>
    </location>
</feature>
<evidence type="ECO:0000256" key="1">
    <source>
        <dbReference type="SAM" id="MobiDB-lite"/>
    </source>
</evidence>
<feature type="compositionally biased region" description="Low complexity" evidence="1">
    <location>
        <begin position="581"/>
        <end position="593"/>
    </location>
</feature>
<evidence type="ECO:0000259" key="2">
    <source>
        <dbReference type="Pfam" id="PF13002"/>
    </source>
</evidence>